<name>A0A2P2QR91_RHIMU</name>
<dbReference type="EMBL" id="GGEC01088961">
    <property type="protein sequence ID" value="MBX69445.1"/>
    <property type="molecule type" value="Transcribed_RNA"/>
</dbReference>
<evidence type="ECO:0000313" key="1">
    <source>
        <dbReference type="EMBL" id="MBX69445.1"/>
    </source>
</evidence>
<proteinExistence type="predicted"/>
<accession>A0A2P2QR91</accession>
<sequence>MFWHKNFHKKFQKDMKLPTIANACSKVVEGKRKSPNSLINDVHSLCLLGKNCYLKYKGLPKE</sequence>
<organism evidence="1">
    <name type="scientific">Rhizophora mucronata</name>
    <name type="common">Asiatic mangrove</name>
    <dbReference type="NCBI Taxonomy" id="61149"/>
    <lineage>
        <taxon>Eukaryota</taxon>
        <taxon>Viridiplantae</taxon>
        <taxon>Streptophyta</taxon>
        <taxon>Embryophyta</taxon>
        <taxon>Tracheophyta</taxon>
        <taxon>Spermatophyta</taxon>
        <taxon>Magnoliopsida</taxon>
        <taxon>eudicotyledons</taxon>
        <taxon>Gunneridae</taxon>
        <taxon>Pentapetalae</taxon>
        <taxon>rosids</taxon>
        <taxon>fabids</taxon>
        <taxon>Malpighiales</taxon>
        <taxon>Rhizophoraceae</taxon>
        <taxon>Rhizophora</taxon>
    </lineage>
</organism>
<reference evidence="1" key="1">
    <citation type="submission" date="2018-02" db="EMBL/GenBank/DDBJ databases">
        <title>Rhizophora mucronata_Transcriptome.</title>
        <authorList>
            <person name="Meera S.P."/>
            <person name="Sreeshan A."/>
            <person name="Augustine A."/>
        </authorList>
    </citation>
    <scope>NUCLEOTIDE SEQUENCE</scope>
    <source>
        <tissue evidence="1">Leaf</tissue>
    </source>
</reference>
<dbReference type="AlphaFoldDB" id="A0A2P2QR91"/>
<protein>
    <submittedName>
        <fullName evidence="1">Uncharacterized protein</fullName>
    </submittedName>
</protein>